<gene>
    <name evidence="1" type="ORF">BSAL_09510</name>
</gene>
<dbReference type="InterPro" id="IPR006342">
    <property type="entry name" value="FkbM_mtfrase"/>
</dbReference>
<reference evidence="2" key="1">
    <citation type="submission" date="2015-09" db="EMBL/GenBank/DDBJ databases">
        <authorList>
            <consortium name="Pathogen Informatics"/>
        </authorList>
    </citation>
    <scope>NUCLEOTIDE SEQUENCE [LARGE SCALE GENOMIC DNA]</scope>
    <source>
        <strain evidence="2">Lake Konstanz</strain>
    </source>
</reference>
<keyword evidence="1" id="KW-0489">Methyltransferase</keyword>
<dbReference type="GO" id="GO:0032259">
    <property type="term" value="P:methylation"/>
    <property type="evidence" value="ECO:0007669"/>
    <property type="project" value="UniProtKB-KW"/>
</dbReference>
<keyword evidence="1" id="KW-0808">Transferase</keyword>
<accession>A0A0S4JE92</accession>
<dbReference type="NCBIfam" id="TIGR01444">
    <property type="entry name" value="fkbM_fam"/>
    <property type="match status" value="1"/>
</dbReference>
<sequence length="354" mass="39033">MYLKSSLLTEAEESAARNEKNVVDEPSQPVHVVAATGGGGRNHRFSSSFDDSLVRRGAACKMSRVTLEQRLPDIAVNHSLGALQPSHALSCTCAKAVAQDVDHGRTLSHIMKRYYCTHPLYPIATAGRPMRIVQVGANTGDNANDHLVTFLKSGVAQGVLMEPVPWIYKRLTTTYQDHSATVRLVNAAMSEQDGNVSFMAPNEKSSGWLPQMGGLHLPPKTLKTLTKKGGLRMFDKITVQSFRFETLLAHADWHRSKTPPDVFVVDAEGYDAVIMRMVLDAVSALFGSQARIPIMQFEWKHIGAESRVKLWNDLAALGYCVMQVHYDDVAIHSEVLQQAIGRVESQSCEASYDL</sequence>
<name>A0A0S4JE92_BODSA</name>
<protein>
    <submittedName>
        <fullName evidence="1">Methyltransferase, putative</fullName>
    </submittedName>
</protein>
<dbReference type="GO" id="GO:0008168">
    <property type="term" value="F:methyltransferase activity"/>
    <property type="evidence" value="ECO:0007669"/>
    <property type="project" value="UniProtKB-KW"/>
</dbReference>
<evidence type="ECO:0000313" key="2">
    <source>
        <dbReference type="Proteomes" id="UP000051952"/>
    </source>
</evidence>
<dbReference type="OrthoDB" id="10267992at2759"/>
<keyword evidence="2" id="KW-1185">Reference proteome</keyword>
<dbReference type="SUPFAM" id="SSF53335">
    <property type="entry name" value="S-adenosyl-L-methionine-dependent methyltransferases"/>
    <property type="match status" value="1"/>
</dbReference>
<evidence type="ECO:0000313" key="1">
    <source>
        <dbReference type="EMBL" id="CUG87296.1"/>
    </source>
</evidence>
<dbReference type="InterPro" id="IPR029063">
    <property type="entry name" value="SAM-dependent_MTases_sf"/>
</dbReference>
<proteinExistence type="predicted"/>
<dbReference type="Gene3D" id="3.40.50.150">
    <property type="entry name" value="Vaccinia Virus protein VP39"/>
    <property type="match status" value="1"/>
</dbReference>
<dbReference type="Proteomes" id="UP000051952">
    <property type="component" value="Unassembled WGS sequence"/>
</dbReference>
<dbReference type="VEuPathDB" id="TriTrypDB:BSAL_09510"/>
<organism evidence="1 2">
    <name type="scientific">Bodo saltans</name>
    <name type="common">Flagellated protozoan</name>
    <dbReference type="NCBI Taxonomy" id="75058"/>
    <lineage>
        <taxon>Eukaryota</taxon>
        <taxon>Discoba</taxon>
        <taxon>Euglenozoa</taxon>
        <taxon>Kinetoplastea</taxon>
        <taxon>Metakinetoplastina</taxon>
        <taxon>Eubodonida</taxon>
        <taxon>Bodonidae</taxon>
        <taxon>Bodo</taxon>
    </lineage>
</organism>
<dbReference type="EMBL" id="CYKH01001489">
    <property type="protein sequence ID" value="CUG87296.1"/>
    <property type="molecule type" value="Genomic_DNA"/>
</dbReference>
<dbReference type="AlphaFoldDB" id="A0A0S4JE92"/>